<evidence type="ECO:0000256" key="2">
    <source>
        <dbReference type="ARBA" id="ARBA00023125"/>
    </source>
</evidence>
<keyword evidence="2" id="KW-0238">DNA-binding</keyword>
<dbReference type="AlphaFoldDB" id="A0A3A1V978"/>
<evidence type="ECO:0000256" key="3">
    <source>
        <dbReference type="ARBA" id="ARBA00023163"/>
    </source>
</evidence>
<dbReference type="PRINTS" id="PR00598">
    <property type="entry name" value="HTHMARR"/>
</dbReference>
<dbReference type="InterPro" id="IPR036388">
    <property type="entry name" value="WH-like_DNA-bd_sf"/>
</dbReference>
<dbReference type="SMART" id="SM00347">
    <property type="entry name" value="HTH_MARR"/>
    <property type="match status" value="1"/>
</dbReference>
<dbReference type="GO" id="GO:0003700">
    <property type="term" value="F:DNA-binding transcription factor activity"/>
    <property type="evidence" value="ECO:0007669"/>
    <property type="project" value="InterPro"/>
</dbReference>
<name>A0A3A1V978_9BACL</name>
<keyword evidence="3" id="KW-0804">Transcription</keyword>
<evidence type="ECO:0000313" key="6">
    <source>
        <dbReference type="Proteomes" id="UP000266482"/>
    </source>
</evidence>
<dbReference type="Pfam" id="PF01047">
    <property type="entry name" value="MarR"/>
    <property type="match status" value="1"/>
</dbReference>
<evidence type="ECO:0000256" key="1">
    <source>
        <dbReference type="ARBA" id="ARBA00023015"/>
    </source>
</evidence>
<dbReference type="EMBL" id="QXQA01000003">
    <property type="protein sequence ID" value="RIX53980.1"/>
    <property type="molecule type" value="Genomic_DNA"/>
</dbReference>
<dbReference type="Proteomes" id="UP000266482">
    <property type="component" value="Unassembled WGS sequence"/>
</dbReference>
<comment type="caution">
    <text evidence="5">The sequence shown here is derived from an EMBL/GenBank/DDBJ whole genome shotgun (WGS) entry which is preliminary data.</text>
</comment>
<dbReference type="Gene3D" id="1.10.10.10">
    <property type="entry name" value="Winged helix-like DNA-binding domain superfamily/Winged helix DNA-binding domain"/>
    <property type="match status" value="1"/>
</dbReference>
<dbReference type="PANTHER" id="PTHR42756">
    <property type="entry name" value="TRANSCRIPTIONAL REGULATOR, MARR"/>
    <property type="match status" value="1"/>
</dbReference>
<dbReference type="OrthoDB" id="5327581at2"/>
<evidence type="ECO:0000259" key="4">
    <source>
        <dbReference type="PROSITE" id="PS50995"/>
    </source>
</evidence>
<keyword evidence="1" id="KW-0805">Transcription regulation</keyword>
<gene>
    <name evidence="5" type="ORF">D3P08_06935</name>
</gene>
<sequence length="149" mass="17224">MENGNEQDLPILSVGFLMGVAYRKLSAVLHHKLRDYDLTPEQWSVLYTVDQSQGLIQKEIAERSHKDKPTTTRILDQLEKKGLIHKQVGENDRRSFLVFTTEKGKEVTQATTPIEDSMTDELRAFMSEPEIDMLRELLLRIHHHLGTKQ</sequence>
<dbReference type="InterPro" id="IPR036390">
    <property type="entry name" value="WH_DNA-bd_sf"/>
</dbReference>
<dbReference type="GO" id="GO:0003677">
    <property type="term" value="F:DNA binding"/>
    <property type="evidence" value="ECO:0007669"/>
    <property type="project" value="UniProtKB-KW"/>
</dbReference>
<proteinExistence type="predicted"/>
<dbReference type="SUPFAM" id="SSF46785">
    <property type="entry name" value="Winged helix' DNA-binding domain"/>
    <property type="match status" value="1"/>
</dbReference>
<dbReference type="PANTHER" id="PTHR42756:SF1">
    <property type="entry name" value="TRANSCRIPTIONAL REPRESSOR OF EMRAB OPERON"/>
    <property type="match status" value="1"/>
</dbReference>
<dbReference type="InterPro" id="IPR000835">
    <property type="entry name" value="HTH_MarR-typ"/>
</dbReference>
<evidence type="ECO:0000313" key="5">
    <source>
        <dbReference type="EMBL" id="RIX53980.1"/>
    </source>
</evidence>
<dbReference type="RefSeq" id="WP_119598726.1">
    <property type="nucleotide sequence ID" value="NZ_QXQA01000003.1"/>
</dbReference>
<keyword evidence="6" id="KW-1185">Reference proteome</keyword>
<accession>A0A3A1V978</accession>
<protein>
    <submittedName>
        <fullName evidence="5">MarR family transcriptional regulator</fullName>
    </submittedName>
</protein>
<dbReference type="PROSITE" id="PS50995">
    <property type="entry name" value="HTH_MARR_2"/>
    <property type="match status" value="1"/>
</dbReference>
<organism evidence="5 6">
    <name type="scientific">Paenibacillus nanensis</name>
    <dbReference type="NCBI Taxonomy" id="393251"/>
    <lineage>
        <taxon>Bacteria</taxon>
        <taxon>Bacillati</taxon>
        <taxon>Bacillota</taxon>
        <taxon>Bacilli</taxon>
        <taxon>Bacillales</taxon>
        <taxon>Paenibacillaceae</taxon>
        <taxon>Paenibacillus</taxon>
    </lineage>
</organism>
<reference evidence="5 6" key="1">
    <citation type="submission" date="2018-09" db="EMBL/GenBank/DDBJ databases">
        <title>Paenibacillus aracenensis nov. sp. isolated from a cave in southern Spain.</title>
        <authorList>
            <person name="Jurado V."/>
            <person name="Gutierrez-Patricio S."/>
            <person name="Gonzalez-Pimentel J.L."/>
            <person name="Miller A.Z."/>
            <person name="Laiz L."/>
            <person name="Saiz-Jimenez C."/>
        </authorList>
    </citation>
    <scope>NUCLEOTIDE SEQUENCE [LARGE SCALE GENOMIC DNA]</scope>
    <source>
        <strain evidence="5 6">DSM 22867</strain>
    </source>
</reference>
<feature type="domain" description="HTH marR-type" evidence="4">
    <location>
        <begin position="11"/>
        <end position="143"/>
    </location>
</feature>